<name>A0AAV4UUM7_9ARAC</name>
<proteinExistence type="predicted"/>
<reference evidence="1 2" key="1">
    <citation type="submission" date="2021-06" db="EMBL/GenBank/DDBJ databases">
        <title>Caerostris darwini draft genome.</title>
        <authorList>
            <person name="Kono N."/>
            <person name="Arakawa K."/>
        </authorList>
    </citation>
    <scope>NUCLEOTIDE SEQUENCE [LARGE SCALE GENOMIC DNA]</scope>
</reference>
<dbReference type="EMBL" id="BPLQ01011939">
    <property type="protein sequence ID" value="GIY61368.1"/>
    <property type="molecule type" value="Genomic_DNA"/>
</dbReference>
<dbReference type="Proteomes" id="UP001054837">
    <property type="component" value="Unassembled WGS sequence"/>
</dbReference>
<gene>
    <name evidence="1" type="ORF">CDAR_541521</name>
</gene>
<keyword evidence="2" id="KW-1185">Reference proteome</keyword>
<evidence type="ECO:0000313" key="1">
    <source>
        <dbReference type="EMBL" id="GIY61368.1"/>
    </source>
</evidence>
<dbReference type="AlphaFoldDB" id="A0AAV4UUM7"/>
<organism evidence="1 2">
    <name type="scientific">Caerostris darwini</name>
    <dbReference type="NCBI Taxonomy" id="1538125"/>
    <lineage>
        <taxon>Eukaryota</taxon>
        <taxon>Metazoa</taxon>
        <taxon>Ecdysozoa</taxon>
        <taxon>Arthropoda</taxon>
        <taxon>Chelicerata</taxon>
        <taxon>Arachnida</taxon>
        <taxon>Araneae</taxon>
        <taxon>Araneomorphae</taxon>
        <taxon>Entelegynae</taxon>
        <taxon>Araneoidea</taxon>
        <taxon>Araneidae</taxon>
        <taxon>Caerostris</taxon>
    </lineage>
</organism>
<comment type="caution">
    <text evidence="1">The sequence shown here is derived from an EMBL/GenBank/DDBJ whole genome shotgun (WGS) entry which is preliminary data.</text>
</comment>
<protein>
    <submittedName>
        <fullName evidence="1">Uncharacterized protein</fullName>
    </submittedName>
</protein>
<accession>A0AAV4UUM7</accession>
<evidence type="ECO:0000313" key="2">
    <source>
        <dbReference type="Proteomes" id="UP001054837"/>
    </source>
</evidence>
<sequence>MTKVRARRKSFPNKQQGSWASLFKSNLNALEMCCFLSNCISVKSHRKLVSGIKMAAASTLMCSRGGNFAPDVSSGLAHVLSFLFRENERLQRALVFSPSAQVVYLAHDAVW</sequence>